<evidence type="ECO:0000256" key="5">
    <source>
        <dbReference type="ARBA" id="ARBA00032875"/>
    </source>
</evidence>
<dbReference type="PROSITE" id="PS00455">
    <property type="entry name" value="AMP_BINDING"/>
    <property type="match status" value="1"/>
</dbReference>
<evidence type="ECO:0000313" key="7">
    <source>
        <dbReference type="EMBL" id="NYG04589.1"/>
    </source>
</evidence>
<dbReference type="Pfam" id="PF23562">
    <property type="entry name" value="AMP-binding_C_3"/>
    <property type="match status" value="1"/>
</dbReference>
<sequence length="614" mass="65086">MREYSVPAAVSVGDEESLSDAVFDNATQHPSDVLYRRKGADGSWSEVTAGEFGEQVTRIAAGLIAAGVQAGDRVALLSRTRYEWTLFDYAILAAGGVTVPIYETSSPDQISWIVSDSGAVGIVVETAEHAASVEKVRGDLPELRTVWQIEPAASAPDAPSAVEQLRGLGADTPDDVVHERRGGVRADDLCTLIYTSGTTGRPKGCELTHRNLIAEIRTIAATIPHLFEPGDSVLLFLPLAHVFGKAIQCGCLSTRTIVGHSPDVKTLLPDLADFRPTFLLAVPRVFEKVYNGARLKAHNDGKGKIFDAAADTAIAYSEALDAGGPGLLLKARHALFDKLVYGKLRAAVGGRVKAAVSGSAPLGGRLGHFFRGVGLPVLEGYGLTETSAGITLNTLDAQRVGSVGRPVPGCAVRIASDGEIMLRGDIVFRGYWKNEEASKEALESDGWFHSGDIGELDDAGFLTITGRKKEIIVTAGGKNVAPAVLEDRLRAHPLVGQCIVIGDQRPFISALVTIDPDALPGWRERNGKPAGDGSSAADLVDDPELRGEIAAAVEDANQAVSRAEQIRKFTILPHDFSEAGGELTPTMKVKRKVVVESYSGEIEALYAGTTADKG</sequence>
<evidence type="ECO:0000256" key="2">
    <source>
        <dbReference type="ARBA" id="ARBA00022598"/>
    </source>
</evidence>
<name>A0A852W6R3_PSEA5</name>
<dbReference type="InterPro" id="IPR020845">
    <property type="entry name" value="AMP-binding_CS"/>
</dbReference>
<dbReference type="GO" id="GO:0004467">
    <property type="term" value="F:long-chain fatty acid-CoA ligase activity"/>
    <property type="evidence" value="ECO:0007669"/>
    <property type="project" value="TreeGrafter"/>
</dbReference>
<keyword evidence="8" id="KW-1185">Reference proteome</keyword>
<evidence type="ECO:0000259" key="6">
    <source>
        <dbReference type="Pfam" id="PF00501"/>
    </source>
</evidence>
<protein>
    <recommendedName>
        <fullName evidence="5">Acyl-CoA synthetase</fullName>
    </recommendedName>
</protein>
<dbReference type="Proteomes" id="UP000549695">
    <property type="component" value="Unassembled WGS sequence"/>
</dbReference>
<dbReference type="PANTHER" id="PTHR43272">
    <property type="entry name" value="LONG-CHAIN-FATTY-ACID--COA LIGASE"/>
    <property type="match status" value="1"/>
</dbReference>
<dbReference type="SUPFAM" id="SSF56801">
    <property type="entry name" value="Acetyl-CoA synthetase-like"/>
    <property type="match status" value="1"/>
</dbReference>
<gene>
    <name evidence="7" type="ORF">HDA37_004874</name>
</gene>
<reference evidence="7 8" key="1">
    <citation type="submission" date="2020-07" db="EMBL/GenBank/DDBJ databases">
        <title>Sequencing the genomes of 1000 actinobacteria strains.</title>
        <authorList>
            <person name="Klenk H.-P."/>
        </authorList>
    </citation>
    <scope>NUCLEOTIDE SEQUENCE [LARGE SCALE GENOMIC DNA]</scope>
    <source>
        <strain evidence="7 8">DSM 44749</strain>
    </source>
</reference>
<dbReference type="AlphaFoldDB" id="A0A852W6R3"/>
<organism evidence="7 8">
    <name type="scientific">Pseudonocardia alni</name>
    <name type="common">Amycolata alni</name>
    <dbReference type="NCBI Taxonomy" id="33907"/>
    <lineage>
        <taxon>Bacteria</taxon>
        <taxon>Bacillati</taxon>
        <taxon>Actinomycetota</taxon>
        <taxon>Actinomycetes</taxon>
        <taxon>Pseudonocardiales</taxon>
        <taxon>Pseudonocardiaceae</taxon>
        <taxon>Pseudonocardia</taxon>
    </lineage>
</organism>
<proteinExistence type="inferred from homology"/>
<comment type="caution">
    <text evidence="7">The sequence shown here is derived from an EMBL/GenBank/DDBJ whole genome shotgun (WGS) entry which is preliminary data.</text>
</comment>
<feature type="domain" description="AMP-dependent synthetase/ligase" evidence="6">
    <location>
        <begin position="24"/>
        <end position="432"/>
    </location>
</feature>
<dbReference type="GO" id="GO:0016020">
    <property type="term" value="C:membrane"/>
    <property type="evidence" value="ECO:0007669"/>
    <property type="project" value="TreeGrafter"/>
</dbReference>
<dbReference type="GeneID" id="98054540"/>
<evidence type="ECO:0000256" key="3">
    <source>
        <dbReference type="ARBA" id="ARBA00022832"/>
    </source>
</evidence>
<dbReference type="EMBL" id="JACCCZ010000001">
    <property type="protein sequence ID" value="NYG04589.1"/>
    <property type="molecule type" value="Genomic_DNA"/>
</dbReference>
<keyword evidence="4" id="KW-0443">Lipid metabolism</keyword>
<evidence type="ECO:0000313" key="8">
    <source>
        <dbReference type="Proteomes" id="UP000549695"/>
    </source>
</evidence>
<dbReference type="InterPro" id="IPR042099">
    <property type="entry name" value="ANL_N_sf"/>
</dbReference>
<evidence type="ECO:0000256" key="4">
    <source>
        <dbReference type="ARBA" id="ARBA00023098"/>
    </source>
</evidence>
<dbReference type="PANTHER" id="PTHR43272:SF32">
    <property type="entry name" value="AMP-DEPENDENT SYNTHETASE_LIGASE DOMAIN-CONTAINING PROTEIN"/>
    <property type="match status" value="1"/>
</dbReference>
<dbReference type="CDD" id="cd05907">
    <property type="entry name" value="VL_LC_FACS_like"/>
    <property type="match status" value="1"/>
</dbReference>
<keyword evidence="3" id="KW-0276">Fatty acid metabolism</keyword>
<dbReference type="RefSeq" id="WP_179762342.1">
    <property type="nucleotide sequence ID" value="NZ_BAAAJZ010000007.1"/>
</dbReference>
<dbReference type="InterPro" id="IPR000873">
    <property type="entry name" value="AMP-dep_synth/lig_dom"/>
</dbReference>
<comment type="similarity">
    <text evidence="1">Belongs to the ATP-dependent AMP-binding enzyme family.</text>
</comment>
<dbReference type="Gene3D" id="3.40.50.12780">
    <property type="entry name" value="N-terminal domain of ligase-like"/>
    <property type="match status" value="1"/>
</dbReference>
<keyword evidence="2 7" id="KW-0436">Ligase</keyword>
<dbReference type="Pfam" id="PF00501">
    <property type="entry name" value="AMP-binding"/>
    <property type="match status" value="1"/>
</dbReference>
<evidence type="ECO:0000256" key="1">
    <source>
        <dbReference type="ARBA" id="ARBA00006432"/>
    </source>
</evidence>
<accession>A0A852W6R3</accession>